<keyword evidence="1" id="KW-0812">Transmembrane</keyword>
<feature type="transmembrane region" description="Helical" evidence="1">
    <location>
        <begin position="89"/>
        <end position="109"/>
    </location>
</feature>
<dbReference type="Proteomes" id="UP000031339">
    <property type="component" value="Unassembled WGS sequence"/>
</dbReference>
<evidence type="ECO:0000256" key="1">
    <source>
        <dbReference type="SAM" id="Phobius"/>
    </source>
</evidence>
<dbReference type="InterPro" id="IPR010178">
    <property type="entry name" value="Lit"/>
</dbReference>
<dbReference type="RefSeq" id="WP_039677154.1">
    <property type="nucleotide sequence ID" value="NZ_JWIY01000001.1"/>
</dbReference>
<dbReference type="eggNOG" id="COG4478">
    <property type="taxonomic scope" value="Bacteria"/>
</dbReference>
<dbReference type="OrthoDB" id="9813051at2"/>
<dbReference type="EMBL" id="JWIY01000001">
    <property type="protein sequence ID" value="KIC78694.1"/>
    <property type="molecule type" value="Genomic_DNA"/>
</dbReference>
<evidence type="ECO:0000313" key="2">
    <source>
        <dbReference type="EMBL" id="KIC78694.1"/>
    </source>
</evidence>
<feature type="transmembrane region" description="Helical" evidence="1">
    <location>
        <begin position="121"/>
        <end position="144"/>
    </location>
</feature>
<accession>A0A0C1HN28</accession>
<dbReference type="Pfam" id="PF07314">
    <property type="entry name" value="Lit"/>
    <property type="match status" value="1"/>
</dbReference>
<gene>
    <name evidence="2" type="ORF">RN79_03760</name>
</gene>
<proteinExistence type="predicted"/>
<keyword evidence="1" id="KW-1133">Transmembrane helix</keyword>
<dbReference type="AlphaFoldDB" id="A0A0C1HN28"/>
<dbReference type="STRING" id="862969.SCI_1029"/>
<sequence length="212" mass="24952">MRTKLIFWLSMFCFLATAILLTIYLTWLFYPLEISWLHLENKVYLKSTTIQYNFNILMNYLTNPFQQKLSMPDFHSSAAGLHHFKTVKYLFHLVQIVFLATLPVVYLFVKHIIKKDYLSVFSKAVLSIVCLPIIVGAIAFGIGFDAFFTLFHKILFVGDNTWLFDPVKDPVIWILPEEFFRHTFLLFFALYEGFALLLYSWSKKSYLKKKGN</sequence>
<protein>
    <submittedName>
        <fullName evidence="2">Membrane protein</fullName>
    </submittedName>
</protein>
<reference evidence="2 3" key="1">
    <citation type="submission" date="2014-12" db="EMBL/GenBank/DDBJ databases">
        <title>Partial genome sequence of Streptococcus constellatus KCOM 1650 (= ChDC B144).</title>
        <authorList>
            <person name="Kook J.-K."/>
            <person name="Park S.-N."/>
            <person name="Lim Y.K."/>
            <person name="Jo E."/>
        </authorList>
    </citation>
    <scope>NUCLEOTIDE SEQUENCE [LARGE SCALE GENOMIC DNA]</scope>
    <source>
        <strain evidence="2 3">KCOM 1650</strain>
    </source>
</reference>
<name>A0A0C1HN28_STRCV</name>
<evidence type="ECO:0000313" key="3">
    <source>
        <dbReference type="Proteomes" id="UP000031339"/>
    </source>
</evidence>
<comment type="caution">
    <text evidence="2">The sequence shown here is derived from an EMBL/GenBank/DDBJ whole genome shotgun (WGS) entry which is preliminary data.</text>
</comment>
<dbReference type="NCBIfam" id="TIGR01906">
    <property type="entry name" value="integ_TIGR01906"/>
    <property type="match status" value="1"/>
</dbReference>
<feature type="transmembrane region" description="Helical" evidence="1">
    <location>
        <begin position="7"/>
        <end position="30"/>
    </location>
</feature>
<organism evidence="2 3">
    <name type="scientific">Streptococcus constellatus</name>
    <dbReference type="NCBI Taxonomy" id="76860"/>
    <lineage>
        <taxon>Bacteria</taxon>
        <taxon>Bacillati</taxon>
        <taxon>Bacillota</taxon>
        <taxon>Bacilli</taxon>
        <taxon>Lactobacillales</taxon>
        <taxon>Streptococcaceae</taxon>
        <taxon>Streptococcus</taxon>
        <taxon>Streptococcus anginosus group</taxon>
    </lineage>
</organism>
<feature type="transmembrane region" description="Helical" evidence="1">
    <location>
        <begin position="179"/>
        <end position="201"/>
    </location>
</feature>
<keyword evidence="1" id="KW-0472">Membrane</keyword>